<protein>
    <recommendedName>
        <fullName evidence="6">ATPase</fullName>
    </recommendedName>
</protein>
<keyword evidence="3" id="KW-0812">Transmembrane</keyword>
<evidence type="ECO:0000256" key="2">
    <source>
        <dbReference type="SAM" id="MobiDB-lite"/>
    </source>
</evidence>
<gene>
    <name evidence="4" type="ORF">QGN29_13215</name>
</gene>
<sequence>MSKAEKKLKPSKTSKKLSEKEESIPVETALAEPNSTPKIRSRRLVPLAVAVSLSIVWIAAVTYFIYGSSIVLLSLSIADLGAIFAGIFTPIALIWLMMLAFQRSDPMLERRLALSQNMHKVISPVEQAEARFEHLNKAIRKELTHIDAVADLASDRIDNLEGRFQEQINNLFSVTADVEARTTSIRDTIERERDEVGALATDLESRFSALEIQLGTIINHLDQAKDKTIETVEAAATHSSEQAGFLHHKVSEMETRLQTAGTNLSERANKVENLSLDMELRLQTIQDHLNGGMEKLRSEVSGLEERSAELSDHMQTQGKVLTELAELAAIESSKIETNLRSHVNEVRTAAEEALEKTDTVSNMFSERAQSMSETVIDTVGQAKTLLEEAGNALENHCQEALSTSGELNERAMDQTRKTASAVKEHAEEINQLLVASLERARMALDETAQGISTHAADAEQTTLETAERSLAHMRQFQASLEDEIARLEEKAEQAGISLSDKSDKLLDTATALENKADNLVERIETSNEAMQSRAEAIDEAISASASKIKTVETELEIQRTAMVTQAEEASHKVIEAAELFRDQSENIDQAARSAEDALKSNSSELKAEAERFSSATDAYNSNLTDKISNMSAANKTLQSDLAETNERLSTASEKLSQERSKLVDDSEKVIGDLEFTSDRIADKVESLTTSTSESVAQLENATQALMDETNTAQENLNKAVETAGTHLKEEVDQMGQNAAEKITIMQEDMQMTISRLLLDYQTAAESAEKESALLSARIGNEADKVAKRAEEFINKTAEIEKRIADKTKNDFARTSQMLLESLQSLSIDIHKLLATEVPDTLWQSYLKGDRSIFSRSTLKMGTRKTRKLISDRFKSDTEFRESVSRFMRDFEGLMERAMHGDKGNTLSVTLISSDMGKLYILLAQSMKKIS</sequence>
<keyword evidence="1" id="KW-0175">Coiled coil</keyword>
<evidence type="ECO:0000313" key="4">
    <source>
        <dbReference type="EMBL" id="WND02507.1"/>
    </source>
</evidence>
<evidence type="ECO:0008006" key="6">
    <source>
        <dbReference type="Google" id="ProtNLM"/>
    </source>
</evidence>
<dbReference type="Proteomes" id="UP001268683">
    <property type="component" value="Chromosome"/>
</dbReference>
<reference evidence="4" key="1">
    <citation type="submission" date="2023-04" db="EMBL/GenBank/DDBJ databases">
        <title>Complete genome sequence of Temperatibacter marinus.</title>
        <authorList>
            <person name="Rong J.-C."/>
            <person name="Yi M.-L."/>
            <person name="Zhao Q."/>
        </authorList>
    </citation>
    <scope>NUCLEOTIDE SEQUENCE</scope>
    <source>
        <strain evidence="4">NBRC 110045</strain>
    </source>
</reference>
<proteinExistence type="predicted"/>
<feature type="coiled-coil region" evidence="1">
    <location>
        <begin position="627"/>
        <end position="661"/>
    </location>
</feature>
<evidence type="ECO:0000313" key="5">
    <source>
        <dbReference type="Proteomes" id="UP001268683"/>
    </source>
</evidence>
<feature type="transmembrane region" description="Helical" evidence="3">
    <location>
        <begin position="44"/>
        <end position="66"/>
    </location>
</feature>
<organism evidence="4 5">
    <name type="scientific">Temperatibacter marinus</name>
    <dbReference type="NCBI Taxonomy" id="1456591"/>
    <lineage>
        <taxon>Bacteria</taxon>
        <taxon>Pseudomonadati</taxon>
        <taxon>Pseudomonadota</taxon>
        <taxon>Alphaproteobacteria</taxon>
        <taxon>Kordiimonadales</taxon>
        <taxon>Temperatibacteraceae</taxon>
        <taxon>Temperatibacter</taxon>
    </lineage>
</organism>
<keyword evidence="3" id="KW-1133">Transmembrane helix</keyword>
<evidence type="ECO:0000256" key="3">
    <source>
        <dbReference type="SAM" id="Phobius"/>
    </source>
</evidence>
<dbReference type="AlphaFoldDB" id="A0AA52EBV8"/>
<accession>A0AA52EBV8</accession>
<dbReference type="KEGG" id="tmk:QGN29_13215"/>
<dbReference type="EMBL" id="CP123872">
    <property type="protein sequence ID" value="WND02507.1"/>
    <property type="molecule type" value="Genomic_DNA"/>
</dbReference>
<keyword evidence="5" id="KW-1185">Reference proteome</keyword>
<dbReference type="RefSeq" id="WP_310798342.1">
    <property type="nucleotide sequence ID" value="NZ_CP123872.1"/>
</dbReference>
<feature type="coiled-coil region" evidence="1">
    <location>
        <begin position="470"/>
        <end position="529"/>
    </location>
</feature>
<feature type="transmembrane region" description="Helical" evidence="3">
    <location>
        <begin position="72"/>
        <end position="101"/>
    </location>
</feature>
<feature type="region of interest" description="Disordered" evidence="2">
    <location>
        <begin position="1"/>
        <end position="25"/>
    </location>
</feature>
<name>A0AA52EBV8_9PROT</name>
<keyword evidence="3" id="KW-0472">Membrane</keyword>
<evidence type="ECO:0000256" key="1">
    <source>
        <dbReference type="SAM" id="Coils"/>
    </source>
</evidence>